<proteinExistence type="predicted"/>
<keyword evidence="2" id="KW-0472">Membrane</keyword>
<feature type="transmembrane region" description="Helical" evidence="2">
    <location>
        <begin position="81"/>
        <end position="102"/>
    </location>
</feature>
<feature type="region of interest" description="Disordered" evidence="1">
    <location>
        <begin position="44"/>
        <end position="65"/>
    </location>
</feature>
<dbReference type="Proteomes" id="UP000294847">
    <property type="component" value="Chromosome 3"/>
</dbReference>
<evidence type="ECO:0000313" key="4">
    <source>
        <dbReference type="Proteomes" id="UP000294847"/>
    </source>
</evidence>
<keyword evidence="2" id="KW-0812">Transmembrane</keyword>
<evidence type="ECO:0000256" key="1">
    <source>
        <dbReference type="SAM" id="MobiDB-lite"/>
    </source>
</evidence>
<protein>
    <submittedName>
        <fullName evidence="3">Uncharacterized protein</fullName>
    </submittedName>
</protein>
<accession>A0A4P7NCB1</accession>
<name>A0A4P7NCB1_PYROR</name>
<feature type="compositionally biased region" description="Pro residues" evidence="1">
    <location>
        <begin position="48"/>
        <end position="60"/>
    </location>
</feature>
<sequence>MCLQARDITIGAANNTLPSYVPFNDLPEAVDLSNPFLMQHQEVESPVGPLPPSGSGPGPTPLDTSIQMTIIDDTVTEGRPLFYVMTCSLDVVIWAVFFAPYAPITRQSSSALLESLP</sequence>
<keyword evidence="2" id="KW-1133">Transmembrane helix</keyword>
<dbReference type="EMBL" id="CP034206">
    <property type="protein sequence ID" value="QBZ58966.1"/>
    <property type="molecule type" value="Genomic_DNA"/>
</dbReference>
<dbReference type="AlphaFoldDB" id="A0A4P7NCB1"/>
<evidence type="ECO:0000256" key="2">
    <source>
        <dbReference type="SAM" id="Phobius"/>
    </source>
</evidence>
<reference evidence="3 4" key="1">
    <citation type="journal article" date="2019" name="Mol. Biol. Evol.">
        <title>Blast fungal genomes show frequent chromosomal changes, gene gains and losses, and effector gene turnover.</title>
        <authorList>
            <person name="Gomez Luciano L.B."/>
            <person name="Jason Tsai I."/>
            <person name="Chuma I."/>
            <person name="Tosa Y."/>
            <person name="Chen Y.H."/>
            <person name="Li J.Y."/>
            <person name="Li M.Y."/>
            <person name="Jade Lu M.Y."/>
            <person name="Nakayashiki H."/>
            <person name="Li W.H."/>
        </authorList>
    </citation>
    <scope>NUCLEOTIDE SEQUENCE [LARGE SCALE GENOMIC DNA]</scope>
    <source>
        <strain evidence="3">MZ5-1-6</strain>
    </source>
</reference>
<evidence type="ECO:0000313" key="3">
    <source>
        <dbReference type="EMBL" id="QBZ58966.1"/>
    </source>
</evidence>
<organism evidence="3 4">
    <name type="scientific">Pyricularia oryzae</name>
    <name type="common">Rice blast fungus</name>
    <name type="synonym">Magnaporthe oryzae</name>
    <dbReference type="NCBI Taxonomy" id="318829"/>
    <lineage>
        <taxon>Eukaryota</taxon>
        <taxon>Fungi</taxon>
        <taxon>Dikarya</taxon>
        <taxon>Ascomycota</taxon>
        <taxon>Pezizomycotina</taxon>
        <taxon>Sordariomycetes</taxon>
        <taxon>Sordariomycetidae</taxon>
        <taxon>Magnaporthales</taxon>
        <taxon>Pyriculariaceae</taxon>
        <taxon>Pyricularia</taxon>
    </lineage>
</organism>
<gene>
    <name evidence="3" type="ORF">PoMZ_03925</name>
</gene>
<feature type="non-terminal residue" evidence="3">
    <location>
        <position position="117"/>
    </location>
</feature>